<feature type="active site" evidence="15">
    <location>
        <position position="51"/>
    </location>
</feature>
<comment type="subcellular location">
    <subcellularLocation>
        <location evidence="2 15">Cytoplasm</location>
    </subcellularLocation>
</comment>
<name>A0A1M5GQ69_9HYPH</name>
<dbReference type="GO" id="GO:0005737">
    <property type="term" value="C:cytoplasm"/>
    <property type="evidence" value="ECO:0007669"/>
    <property type="project" value="UniProtKB-SubCell"/>
</dbReference>
<evidence type="ECO:0000256" key="9">
    <source>
        <dbReference type="ARBA" id="ARBA00022722"/>
    </source>
</evidence>
<dbReference type="SMART" id="SM00535">
    <property type="entry name" value="RIBOc"/>
    <property type="match status" value="1"/>
</dbReference>
<dbReference type="GO" id="GO:0006397">
    <property type="term" value="P:mRNA processing"/>
    <property type="evidence" value="ECO:0007669"/>
    <property type="project" value="UniProtKB-UniRule"/>
</dbReference>
<dbReference type="PANTHER" id="PTHR11207:SF0">
    <property type="entry name" value="RIBONUCLEASE 3"/>
    <property type="match status" value="1"/>
</dbReference>
<evidence type="ECO:0000259" key="16">
    <source>
        <dbReference type="PROSITE" id="PS50137"/>
    </source>
</evidence>
<organism evidence="18 19">
    <name type="scientific">Kaistia soli DSM 19436</name>
    <dbReference type="NCBI Taxonomy" id="1122133"/>
    <lineage>
        <taxon>Bacteria</taxon>
        <taxon>Pseudomonadati</taxon>
        <taxon>Pseudomonadota</taxon>
        <taxon>Alphaproteobacteria</taxon>
        <taxon>Hyphomicrobiales</taxon>
        <taxon>Kaistiaceae</taxon>
        <taxon>Kaistia</taxon>
    </lineage>
</organism>
<dbReference type="Gene3D" id="1.10.1520.10">
    <property type="entry name" value="Ribonuclease III domain"/>
    <property type="match status" value="1"/>
</dbReference>
<keyword evidence="11 15" id="KW-0255">Endonuclease</keyword>
<evidence type="ECO:0000256" key="5">
    <source>
        <dbReference type="ARBA" id="ARBA00022490"/>
    </source>
</evidence>
<keyword evidence="8 15" id="KW-0819">tRNA processing</keyword>
<comment type="subunit">
    <text evidence="4 15">Homodimer.</text>
</comment>
<keyword evidence="6 15" id="KW-0698">rRNA processing</keyword>
<dbReference type="InterPro" id="IPR000999">
    <property type="entry name" value="RNase_III_dom"/>
</dbReference>
<dbReference type="AlphaFoldDB" id="A0A1M5GQ69"/>
<dbReference type="GO" id="GO:0042802">
    <property type="term" value="F:identical protein binding"/>
    <property type="evidence" value="ECO:0007669"/>
    <property type="project" value="UniProtKB-ARBA"/>
</dbReference>
<dbReference type="GO" id="GO:0004525">
    <property type="term" value="F:ribonuclease III activity"/>
    <property type="evidence" value="ECO:0007669"/>
    <property type="project" value="UniProtKB-UniRule"/>
</dbReference>
<evidence type="ECO:0000256" key="10">
    <source>
        <dbReference type="ARBA" id="ARBA00022723"/>
    </source>
</evidence>
<evidence type="ECO:0000313" key="18">
    <source>
        <dbReference type="EMBL" id="SHG05846.1"/>
    </source>
</evidence>
<evidence type="ECO:0000256" key="2">
    <source>
        <dbReference type="ARBA" id="ARBA00004496"/>
    </source>
</evidence>
<dbReference type="PROSITE" id="PS50137">
    <property type="entry name" value="DS_RBD"/>
    <property type="match status" value="1"/>
</dbReference>
<sequence>MSSGLAPLELRLGHRFAVIDLLERALTHASAVAEAHLGHAASYQRLEFLGDRVLALVIADMLIAAFPDAEEGELARRLTALVRNESCAEVALEIGLGNWIRLGGGEIQSGGRKKAAILGDVCEAVIGALYLDGGLSAARDFIAAHWQARMLNWSGPLRDAKTTLQEWVQGRGLAAPTYEIVERSGPDHAPSFRVAVTIDGMPTVVGAGRSKREAEQKAATAVLVAQGVWRPETHDTH</sequence>
<dbReference type="CDD" id="cd10845">
    <property type="entry name" value="DSRM_RNAse_III_family"/>
    <property type="match status" value="1"/>
</dbReference>
<keyword evidence="9 15" id="KW-0540">Nuclease</keyword>
<dbReference type="GO" id="GO:0008033">
    <property type="term" value="P:tRNA processing"/>
    <property type="evidence" value="ECO:0007669"/>
    <property type="project" value="UniProtKB-KW"/>
</dbReference>
<evidence type="ECO:0000256" key="12">
    <source>
        <dbReference type="ARBA" id="ARBA00022801"/>
    </source>
</evidence>
<dbReference type="EMBL" id="FQUP01000003">
    <property type="protein sequence ID" value="SHG05846.1"/>
    <property type="molecule type" value="Genomic_DNA"/>
</dbReference>
<feature type="binding site" evidence="15">
    <location>
        <position position="120"/>
    </location>
    <ligand>
        <name>Mg(2+)</name>
        <dbReference type="ChEBI" id="CHEBI:18420"/>
    </ligand>
</feature>
<dbReference type="STRING" id="1122133.SAMN02745157_3485"/>
<protein>
    <recommendedName>
        <fullName evidence="15">Ribonuclease 3</fullName>
        <ecNumber evidence="15">3.1.26.3</ecNumber>
    </recommendedName>
    <alternativeName>
        <fullName evidence="15">Ribonuclease III</fullName>
        <shortName evidence="15">RNase III</shortName>
    </alternativeName>
</protein>
<gene>
    <name evidence="15" type="primary">rnc</name>
    <name evidence="18" type="ORF">SAMN02745157_3485</name>
</gene>
<dbReference type="InterPro" id="IPR011907">
    <property type="entry name" value="RNase_III"/>
</dbReference>
<dbReference type="SMART" id="SM00358">
    <property type="entry name" value="DSRM"/>
    <property type="match status" value="1"/>
</dbReference>
<feature type="domain" description="RNase III" evidence="17">
    <location>
        <begin position="5"/>
        <end position="134"/>
    </location>
</feature>
<dbReference type="GO" id="GO:0003725">
    <property type="term" value="F:double-stranded RNA binding"/>
    <property type="evidence" value="ECO:0007669"/>
    <property type="project" value="TreeGrafter"/>
</dbReference>
<dbReference type="GO" id="GO:0006364">
    <property type="term" value="P:rRNA processing"/>
    <property type="evidence" value="ECO:0007669"/>
    <property type="project" value="UniProtKB-UniRule"/>
</dbReference>
<dbReference type="OrthoDB" id="9805026at2"/>
<keyword evidence="19" id="KW-1185">Reference proteome</keyword>
<comment type="similarity">
    <text evidence="3">Belongs to the ribonuclease III family.</text>
</comment>
<keyword evidence="5 15" id="KW-0963">Cytoplasm</keyword>
<evidence type="ECO:0000256" key="7">
    <source>
        <dbReference type="ARBA" id="ARBA00022664"/>
    </source>
</evidence>
<dbReference type="Gene3D" id="3.30.160.20">
    <property type="match status" value="1"/>
</dbReference>
<dbReference type="HAMAP" id="MF_00104">
    <property type="entry name" value="RNase_III"/>
    <property type="match status" value="1"/>
</dbReference>
<evidence type="ECO:0000256" key="6">
    <source>
        <dbReference type="ARBA" id="ARBA00022552"/>
    </source>
</evidence>
<dbReference type="RefSeq" id="WP_073055145.1">
    <property type="nucleotide sequence ID" value="NZ_FQUP01000003.1"/>
</dbReference>
<keyword evidence="12 15" id="KW-0378">Hydrolase</keyword>
<comment type="cofactor">
    <cofactor evidence="15">
        <name>Mg(2+)</name>
        <dbReference type="ChEBI" id="CHEBI:18420"/>
    </cofactor>
</comment>
<evidence type="ECO:0000256" key="15">
    <source>
        <dbReference type="HAMAP-Rule" id="MF_00104"/>
    </source>
</evidence>
<dbReference type="Proteomes" id="UP000184485">
    <property type="component" value="Unassembled WGS sequence"/>
</dbReference>
<dbReference type="FunFam" id="3.30.160.20:FF:000003">
    <property type="entry name" value="Ribonuclease 3"/>
    <property type="match status" value="1"/>
</dbReference>
<evidence type="ECO:0000313" key="19">
    <source>
        <dbReference type="Proteomes" id="UP000184485"/>
    </source>
</evidence>
<evidence type="ECO:0000256" key="4">
    <source>
        <dbReference type="ARBA" id="ARBA00011738"/>
    </source>
</evidence>
<evidence type="ECO:0000256" key="13">
    <source>
        <dbReference type="ARBA" id="ARBA00022842"/>
    </source>
</evidence>
<dbReference type="GO" id="GO:0019843">
    <property type="term" value="F:rRNA binding"/>
    <property type="evidence" value="ECO:0007669"/>
    <property type="project" value="UniProtKB-KW"/>
</dbReference>
<dbReference type="Pfam" id="PF00035">
    <property type="entry name" value="dsrm"/>
    <property type="match status" value="1"/>
</dbReference>
<keyword evidence="13 15" id="KW-0460">Magnesium</keyword>
<dbReference type="PROSITE" id="PS50142">
    <property type="entry name" value="RNASE_3_2"/>
    <property type="match status" value="1"/>
</dbReference>
<feature type="active site" evidence="15">
    <location>
        <position position="123"/>
    </location>
</feature>
<dbReference type="InterPro" id="IPR036389">
    <property type="entry name" value="RNase_III_sf"/>
</dbReference>
<comment type="function">
    <text evidence="15">Digests double-stranded RNA. Involved in the processing of primary rRNA transcript to yield the immediate precursors to the large and small rRNAs (23S and 16S). Processes some mRNAs, and tRNAs when they are encoded in the rRNA operon. Processes pre-crRNA and tracrRNA of type II CRISPR loci if present in the organism.</text>
</comment>
<accession>A0A1M5GQ69</accession>
<evidence type="ECO:0000259" key="17">
    <source>
        <dbReference type="PROSITE" id="PS50142"/>
    </source>
</evidence>
<evidence type="ECO:0000256" key="14">
    <source>
        <dbReference type="ARBA" id="ARBA00022884"/>
    </source>
</evidence>
<dbReference type="NCBIfam" id="TIGR02191">
    <property type="entry name" value="RNaseIII"/>
    <property type="match status" value="1"/>
</dbReference>
<keyword evidence="15" id="KW-0699">rRNA-binding</keyword>
<feature type="domain" description="DRBM" evidence="16">
    <location>
        <begin position="159"/>
        <end position="223"/>
    </location>
</feature>
<feature type="binding site" evidence="15">
    <location>
        <position position="123"/>
    </location>
    <ligand>
        <name>Mg(2+)</name>
        <dbReference type="ChEBI" id="CHEBI:18420"/>
    </ligand>
</feature>
<reference evidence="18 19" key="1">
    <citation type="submission" date="2016-11" db="EMBL/GenBank/DDBJ databases">
        <authorList>
            <person name="Jaros S."/>
            <person name="Januszkiewicz K."/>
            <person name="Wedrychowicz H."/>
        </authorList>
    </citation>
    <scope>NUCLEOTIDE SEQUENCE [LARGE SCALE GENOMIC DNA]</scope>
    <source>
        <strain evidence="18 19">DSM 19436</strain>
    </source>
</reference>
<dbReference type="EC" id="3.1.26.3" evidence="15"/>
<comment type="catalytic activity">
    <reaction evidence="1 15">
        <text>Endonucleolytic cleavage to 5'-phosphomonoester.</text>
        <dbReference type="EC" id="3.1.26.3"/>
    </reaction>
</comment>
<dbReference type="SUPFAM" id="SSF69065">
    <property type="entry name" value="RNase III domain-like"/>
    <property type="match status" value="1"/>
</dbReference>
<evidence type="ECO:0000256" key="11">
    <source>
        <dbReference type="ARBA" id="ARBA00022759"/>
    </source>
</evidence>
<dbReference type="FunFam" id="1.10.1520.10:FF:000001">
    <property type="entry name" value="Ribonuclease 3"/>
    <property type="match status" value="1"/>
</dbReference>
<keyword evidence="14 15" id="KW-0694">RNA-binding</keyword>
<keyword evidence="10 15" id="KW-0479">Metal-binding</keyword>
<evidence type="ECO:0000256" key="3">
    <source>
        <dbReference type="ARBA" id="ARBA00010183"/>
    </source>
</evidence>
<evidence type="ECO:0000256" key="1">
    <source>
        <dbReference type="ARBA" id="ARBA00000109"/>
    </source>
</evidence>
<dbReference type="Pfam" id="PF14622">
    <property type="entry name" value="Ribonucleas_3_3"/>
    <property type="match status" value="1"/>
</dbReference>
<dbReference type="PANTHER" id="PTHR11207">
    <property type="entry name" value="RIBONUCLEASE III"/>
    <property type="match status" value="1"/>
</dbReference>
<dbReference type="CDD" id="cd00593">
    <property type="entry name" value="RIBOc"/>
    <property type="match status" value="1"/>
</dbReference>
<dbReference type="GO" id="GO:0010468">
    <property type="term" value="P:regulation of gene expression"/>
    <property type="evidence" value="ECO:0007669"/>
    <property type="project" value="TreeGrafter"/>
</dbReference>
<keyword evidence="7 15" id="KW-0507">mRNA processing</keyword>
<dbReference type="InterPro" id="IPR014720">
    <property type="entry name" value="dsRBD_dom"/>
</dbReference>
<evidence type="ECO:0000256" key="8">
    <source>
        <dbReference type="ARBA" id="ARBA00022694"/>
    </source>
</evidence>
<feature type="binding site" evidence="15">
    <location>
        <position position="47"/>
    </location>
    <ligand>
        <name>Mg(2+)</name>
        <dbReference type="ChEBI" id="CHEBI:18420"/>
    </ligand>
</feature>
<dbReference type="SUPFAM" id="SSF54768">
    <property type="entry name" value="dsRNA-binding domain-like"/>
    <property type="match status" value="1"/>
</dbReference>
<proteinExistence type="inferred from homology"/>
<dbReference type="GO" id="GO:0046872">
    <property type="term" value="F:metal ion binding"/>
    <property type="evidence" value="ECO:0007669"/>
    <property type="project" value="UniProtKB-KW"/>
</dbReference>
<dbReference type="PROSITE" id="PS00517">
    <property type="entry name" value="RNASE_3_1"/>
    <property type="match status" value="1"/>
</dbReference>